<evidence type="ECO:0000256" key="7">
    <source>
        <dbReference type="ARBA" id="ARBA00023317"/>
    </source>
</evidence>
<dbReference type="Pfam" id="PF01862">
    <property type="entry name" value="PvlArgDC"/>
    <property type="match status" value="1"/>
</dbReference>
<keyword evidence="7" id="KW-0670">Pyruvate</keyword>
<evidence type="ECO:0000313" key="9">
    <source>
        <dbReference type="EMBL" id="OGC33093.1"/>
    </source>
</evidence>
<gene>
    <name evidence="9" type="ORF">A2311_05035</name>
</gene>
<dbReference type="GO" id="GO:0006527">
    <property type="term" value="P:L-arginine catabolic process"/>
    <property type="evidence" value="ECO:0007669"/>
    <property type="project" value="InterPro"/>
</dbReference>
<evidence type="ECO:0000313" key="10">
    <source>
        <dbReference type="Proteomes" id="UP000178951"/>
    </source>
</evidence>
<evidence type="ECO:0000256" key="3">
    <source>
        <dbReference type="ARBA" id="ARBA00012426"/>
    </source>
</evidence>
<dbReference type="PIRSF" id="PIRSF005216">
    <property type="entry name" value="Pyruvoyl-dep_arg_deCO2ase"/>
    <property type="match status" value="1"/>
</dbReference>
<reference evidence="9 10" key="1">
    <citation type="journal article" date="2016" name="Nat. Commun.">
        <title>Thousands of microbial genomes shed light on interconnected biogeochemical processes in an aquifer system.</title>
        <authorList>
            <person name="Anantharaman K."/>
            <person name="Brown C.T."/>
            <person name="Hug L.A."/>
            <person name="Sharon I."/>
            <person name="Castelle C.J."/>
            <person name="Probst A.J."/>
            <person name="Thomas B.C."/>
            <person name="Singh A."/>
            <person name="Wilkins M.J."/>
            <person name="Karaoz U."/>
            <person name="Brodie E.L."/>
            <person name="Williams K.H."/>
            <person name="Hubbard S.S."/>
            <person name="Banfield J.F."/>
        </authorList>
    </citation>
    <scope>NUCLEOTIDE SEQUENCE [LARGE SCALE GENOMIC DNA]</scope>
</reference>
<dbReference type="NCBIfam" id="TIGR00286">
    <property type="entry name" value="pyruvoyl-dependent arginine decarboxylase"/>
    <property type="match status" value="1"/>
</dbReference>
<protein>
    <recommendedName>
        <fullName evidence="4">Pyruvoyl-dependent arginine decarboxylase AaxB</fullName>
        <ecNumber evidence="3">4.1.1.19</ecNumber>
    </recommendedName>
</protein>
<dbReference type="HAMAP" id="MF_01404">
    <property type="entry name" value="PvlArgDC"/>
    <property type="match status" value="1"/>
</dbReference>
<comment type="cofactor">
    <cofactor evidence="1">
        <name>pyruvate</name>
        <dbReference type="ChEBI" id="CHEBI:15361"/>
    </cofactor>
</comment>
<sequence length="195" mass="21552">MSRLVPDKIFLTKGVGRHKEKLASFEMALRDAGIQAVNYVQVSSIFPPGCKLIPKEQGLKYVRPGQITFIVMSRNETNEPHRLISASVGLAIPSDHNSYGYLSEHHAHGQTDEECGDYAEDIAAQMLATTLGVPFDENTGWDERQELWKLSDKIVKTSHITQSAIGQRGLWTTVLSAAVLLFADDDEDKNSPLTA</sequence>
<evidence type="ECO:0000256" key="1">
    <source>
        <dbReference type="ARBA" id="ARBA00001928"/>
    </source>
</evidence>
<keyword evidence="6" id="KW-0456">Lyase</keyword>
<comment type="caution">
    <text evidence="9">The sequence shown here is derived from an EMBL/GenBank/DDBJ whole genome shotgun (WGS) entry which is preliminary data.</text>
</comment>
<organism evidence="9 10">
    <name type="scientific">candidate division WOR-1 bacterium RIFOXYB2_FULL_48_7</name>
    <dbReference type="NCBI Taxonomy" id="1802583"/>
    <lineage>
        <taxon>Bacteria</taxon>
        <taxon>Bacillati</taxon>
        <taxon>Saganbacteria</taxon>
    </lineage>
</organism>
<keyword evidence="5" id="KW-0210">Decarboxylase</keyword>
<dbReference type="Gene3D" id="3.50.20.10">
    <property type="entry name" value="Pyruvoyl-Dependent Histidine Decarboxylase, subunit B"/>
    <property type="match status" value="1"/>
</dbReference>
<proteinExistence type="inferred from homology"/>
<dbReference type="EC" id="4.1.1.19" evidence="3"/>
<dbReference type="SUPFAM" id="SSF56271">
    <property type="entry name" value="Pyruvoyl-dependent histidine and arginine decarboxylases"/>
    <property type="match status" value="1"/>
</dbReference>
<dbReference type="EMBL" id="MEUF01000067">
    <property type="protein sequence ID" value="OGC33093.1"/>
    <property type="molecule type" value="Genomic_DNA"/>
</dbReference>
<dbReference type="InterPro" id="IPR016104">
    <property type="entry name" value="Pyr-dep_his/arg-deCO2ase"/>
</dbReference>
<comment type="similarity">
    <text evidence="2">Belongs to the pyruvoyl-dependent arginine decarboxylase family.</text>
</comment>
<dbReference type="PANTHER" id="PTHR40438:SF1">
    <property type="entry name" value="PYRUVOYL-DEPENDENT ARGININE DECARBOXYLASE"/>
    <property type="match status" value="1"/>
</dbReference>
<accession>A0A1F4TLZ2</accession>
<dbReference type="PANTHER" id="PTHR40438">
    <property type="entry name" value="PYRUVOYL-DEPENDENT ARGININE DECARBOXYLASE"/>
    <property type="match status" value="1"/>
</dbReference>
<dbReference type="Proteomes" id="UP000178951">
    <property type="component" value="Unassembled WGS sequence"/>
</dbReference>
<dbReference type="InterPro" id="IPR002724">
    <property type="entry name" value="Pyruvoyl-dep_arg_deCO2ase"/>
</dbReference>
<dbReference type="STRING" id="1802583.A2311_05035"/>
<evidence type="ECO:0000256" key="6">
    <source>
        <dbReference type="ARBA" id="ARBA00023239"/>
    </source>
</evidence>
<dbReference type="SFLD" id="SFLDG01170">
    <property type="entry name" value="Pyruvoyl-dependent_arginine_de"/>
    <property type="match status" value="1"/>
</dbReference>
<evidence type="ECO:0000256" key="5">
    <source>
        <dbReference type="ARBA" id="ARBA00022793"/>
    </source>
</evidence>
<name>A0A1F4TLZ2_UNCSA</name>
<dbReference type="SFLD" id="SFLDS00055">
    <property type="entry name" value="Pyruvoyl-Dependent_Histidine/A"/>
    <property type="match status" value="1"/>
</dbReference>
<dbReference type="AlphaFoldDB" id="A0A1F4TLZ2"/>
<evidence type="ECO:0000256" key="8">
    <source>
        <dbReference type="ARBA" id="ARBA00049309"/>
    </source>
</evidence>
<dbReference type="GO" id="GO:0008792">
    <property type="term" value="F:arginine decarboxylase activity"/>
    <property type="evidence" value="ECO:0007669"/>
    <property type="project" value="UniProtKB-EC"/>
</dbReference>
<comment type="catalytic activity">
    <reaction evidence="8">
        <text>L-arginine + H(+) = agmatine + CO2</text>
        <dbReference type="Rhea" id="RHEA:17641"/>
        <dbReference type="ChEBI" id="CHEBI:15378"/>
        <dbReference type="ChEBI" id="CHEBI:16526"/>
        <dbReference type="ChEBI" id="CHEBI:32682"/>
        <dbReference type="ChEBI" id="CHEBI:58145"/>
        <dbReference type="EC" id="4.1.1.19"/>
    </reaction>
</comment>
<evidence type="ECO:0000256" key="4">
    <source>
        <dbReference type="ARBA" id="ARBA00014727"/>
    </source>
</evidence>
<evidence type="ECO:0000256" key="2">
    <source>
        <dbReference type="ARBA" id="ARBA00008611"/>
    </source>
</evidence>
<dbReference type="InterPro" id="IPR016105">
    <property type="entry name" value="Pyr-dep_his/arg-deCO2ase_sand"/>
</dbReference>